<dbReference type="EMBL" id="JZWS03000008">
    <property type="protein sequence ID" value="MEW9491909.1"/>
    <property type="molecule type" value="Genomic_DNA"/>
</dbReference>
<comment type="caution">
    <text evidence="1">The sequence shown here is derived from an EMBL/GenBank/DDBJ whole genome shotgun (WGS) entry which is preliminary data.</text>
</comment>
<organism evidence="1 2">
    <name type="scientific">Candidatus Aramenus sulfurataquae</name>
    <dbReference type="NCBI Taxonomy" id="1326980"/>
    <lineage>
        <taxon>Archaea</taxon>
        <taxon>Thermoproteota</taxon>
        <taxon>Thermoprotei</taxon>
        <taxon>Sulfolobales</taxon>
        <taxon>Sulfolobaceae</taxon>
        <taxon>Candidatus Aramenus</taxon>
    </lineage>
</organism>
<accession>A0ACC6TPW6</accession>
<protein>
    <submittedName>
        <fullName evidence="1">Uncharacterized protein</fullName>
    </submittedName>
</protein>
<evidence type="ECO:0000313" key="1">
    <source>
        <dbReference type="EMBL" id="MEW9491909.1"/>
    </source>
</evidence>
<name>A0ACC6TPW6_9CREN</name>
<dbReference type="Proteomes" id="UP000053480">
    <property type="component" value="Unassembled WGS sequence"/>
</dbReference>
<evidence type="ECO:0000313" key="2">
    <source>
        <dbReference type="Proteomes" id="UP000053480"/>
    </source>
</evidence>
<reference evidence="1" key="1">
    <citation type="submission" date="2024-07" db="EMBL/GenBank/DDBJ databases">
        <title>Metagenome and Metagenome-Assembled Genomes of Archaea from a hot spring from the geothermal field of Los Azufres, Mexico.</title>
        <authorList>
            <person name="Marin-Paredes R."/>
            <person name="Martinez-Romero E."/>
            <person name="Servin-Garciduenas L.E."/>
        </authorList>
    </citation>
    <scope>NUCLEOTIDE SEQUENCE</scope>
    <source>
        <strain evidence="1">AZ1-454</strain>
    </source>
</reference>
<gene>
    <name evidence="1" type="ORF">TQ35_0006895</name>
</gene>
<proteinExistence type="predicted"/>
<sequence>RDVLLINEKDFEKLSDENYFRVLAMDKKWEEISKSYFYYIVGKLRELGLLLDNAISFKVVLPFTVNEGGFHVSDGLLYLTEDRKLVYYNPKFDVYACSGCPVVETCLKSIKSLAREAGIKLRNECLDRAWSSVLEEVRRVVVSRITFMRARIDLTAENKVRELEWAKQGL</sequence>
<feature type="non-terminal residue" evidence="1">
    <location>
        <position position="1"/>
    </location>
</feature>